<keyword evidence="3" id="KW-1185">Reference proteome</keyword>
<dbReference type="Proteomes" id="UP000235145">
    <property type="component" value="Unassembled WGS sequence"/>
</dbReference>
<gene>
    <name evidence="2" type="ORF">LSAT_V11C600316600</name>
</gene>
<evidence type="ECO:0000256" key="1">
    <source>
        <dbReference type="SAM" id="SignalP"/>
    </source>
</evidence>
<keyword evidence="1" id="KW-0732">Signal</keyword>
<accession>A0A9R1X5L2</accession>
<dbReference type="EMBL" id="NBSK02000006">
    <property type="protein sequence ID" value="KAJ0198649.1"/>
    <property type="molecule type" value="Genomic_DNA"/>
</dbReference>
<organism evidence="2 3">
    <name type="scientific">Lactuca sativa</name>
    <name type="common">Garden lettuce</name>
    <dbReference type="NCBI Taxonomy" id="4236"/>
    <lineage>
        <taxon>Eukaryota</taxon>
        <taxon>Viridiplantae</taxon>
        <taxon>Streptophyta</taxon>
        <taxon>Embryophyta</taxon>
        <taxon>Tracheophyta</taxon>
        <taxon>Spermatophyta</taxon>
        <taxon>Magnoliopsida</taxon>
        <taxon>eudicotyledons</taxon>
        <taxon>Gunneridae</taxon>
        <taxon>Pentapetalae</taxon>
        <taxon>asterids</taxon>
        <taxon>campanulids</taxon>
        <taxon>Asterales</taxon>
        <taxon>Asteraceae</taxon>
        <taxon>Cichorioideae</taxon>
        <taxon>Cichorieae</taxon>
        <taxon>Lactucinae</taxon>
        <taxon>Lactuca</taxon>
    </lineage>
</organism>
<sequence>MMINRTHPHSFCYLLKLIFFHSTGLESTLILTSIATSNSKSSQLTSSRAFAAKKAKSSVETGRGCWSSIDDATHDVISDERNRRRLLDEDERETGGGVAVAIC</sequence>
<evidence type="ECO:0000313" key="2">
    <source>
        <dbReference type="EMBL" id="KAJ0198649.1"/>
    </source>
</evidence>
<proteinExistence type="predicted"/>
<protein>
    <submittedName>
        <fullName evidence="2">Uncharacterized protein</fullName>
    </submittedName>
</protein>
<evidence type="ECO:0000313" key="3">
    <source>
        <dbReference type="Proteomes" id="UP000235145"/>
    </source>
</evidence>
<name>A0A9R1X5L2_LACSA</name>
<dbReference type="AlphaFoldDB" id="A0A9R1X5L2"/>
<feature type="signal peptide" evidence="1">
    <location>
        <begin position="1"/>
        <end position="27"/>
    </location>
</feature>
<reference evidence="2 3" key="1">
    <citation type="journal article" date="2017" name="Nat. Commun.">
        <title>Genome assembly with in vitro proximity ligation data and whole-genome triplication in lettuce.</title>
        <authorList>
            <person name="Reyes-Chin-Wo S."/>
            <person name="Wang Z."/>
            <person name="Yang X."/>
            <person name="Kozik A."/>
            <person name="Arikit S."/>
            <person name="Song C."/>
            <person name="Xia L."/>
            <person name="Froenicke L."/>
            <person name="Lavelle D.O."/>
            <person name="Truco M.J."/>
            <person name="Xia R."/>
            <person name="Zhu S."/>
            <person name="Xu C."/>
            <person name="Xu H."/>
            <person name="Xu X."/>
            <person name="Cox K."/>
            <person name="Korf I."/>
            <person name="Meyers B.C."/>
            <person name="Michelmore R.W."/>
        </authorList>
    </citation>
    <scope>NUCLEOTIDE SEQUENCE [LARGE SCALE GENOMIC DNA]</scope>
    <source>
        <strain evidence="3">cv. Salinas</strain>
        <tissue evidence="2">Seedlings</tissue>
    </source>
</reference>
<comment type="caution">
    <text evidence="2">The sequence shown here is derived from an EMBL/GenBank/DDBJ whole genome shotgun (WGS) entry which is preliminary data.</text>
</comment>
<feature type="chain" id="PRO_5040478646" evidence="1">
    <location>
        <begin position="28"/>
        <end position="103"/>
    </location>
</feature>